<reference evidence="5 6" key="1">
    <citation type="submission" date="2019-09" db="EMBL/GenBank/DDBJ databases">
        <title>Bird 10,000 Genomes (B10K) Project - Family phase.</title>
        <authorList>
            <person name="Zhang G."/>
        </authorList>
    </citation>
    <scope>NUCLEOTIDE SEQUENCE [LARGE SCALE GENOMIC DNA]</scope>
    <source>
        <strain evidence="5">OUT-0007</strain>
        <tissue evidence="5">Blood</tissue>
    </source>
</reference>
<evidence type="ECO:0000256" key="4">
    <source>
        <dbReference type="SAM" id="Phobius"/>
    </source>
</evidence>
<dbReference type="SUPFAM" id="SSF57424">
    <property type="entry name" value="LDL receptor-like module"/>
    <property type="match status" value="1"/>
</dbReference>
<dbReference type="Proteomes" id="UP000546235">
    <property type="component" value="Unassembled WGS sequence"/>
</dbReference>
<protein>
    <submittedName>
        <fullName evidence="5">RSVR protein</fullName>
    </submittedName>
</protein>
<dbReference type="Pfam" id="PF00057">
    <property type="entry name" value="Ldl_recept_a"/>
    <property type="match status" value="1"/>
</dbReference>
<dbReference type="CDD" id="cd00112">
    <property type="entry name" value="LDLa"/>
    <property type="match status" value="1"/>
</dbReference>
<dbReference type="InterPro" id="IPR002172">
    <property type="entry name" value="LDrepeatLR_classA_rpt"/>
</dbReference>
<dbReference type="InterPro" id="IPR036055">
    <property type="entry name" value="LDL_receptor-like_sf"/>
</dbReference>
<dbReference type="Gene3D" id="4.10.400.10">
    <property type="entry name" value="Low-density Lipoprotein Receptor"/>
    <property type="match status" value="1"/>
</dbReference>
<keyword evidence="4" id="KW-0472">Membrane</keyword>
<dbReference type="PROSITE" id="PS50068">
    <property type="entry name" value="LDLRA_2"/>
    <property type="match status" value="1"/>
</dbReference>
<evidence type="ECO:0000313" key="5">
    <source>
        <dbReference type="EMBL" id="NWW98620.1"/>
    </source>
</evidence>
<accession>A0A7K6SJW2</accession>
<feature type="disulfide bond" evidence="2">
    <location>
        <begin position="19"/>
        <end position="34"/>
    </location>
</feature>
<evidence type="ECO:0000256" key="3">
    <source>
        <dbReference type="SAM" id="MobiDB-lite"/>
    </source>
</evidence>
<keyword evidence="6" id="KW-1185">Reference proteome</keyword>
<sequence>PDQFQCEPGTVCLPREWLCDGHPDCMDDGDERGCGTATPAEPSPDGVRVTPRQVSAVPPAGSAEPSADVRTRRGERISVCALSSPLLSSLALLSILVAVGSVAVWGLSKAKSRSDIFSPEKASREQLMLDKSQ</sequence>
<name>A0A7K6SJW2_CALNI</name>
<comment type="caution">
    <text evidence="2">Lacks conserved residue(s) required for the propagation of feature annotation.</text>
</comment>
<dbReference type="AlphaFoldDB" id="A0A7K6SJW2"/>
<dbReference type="SMART" id="SM00192">
    <property type="entry name" value="LDLa"/>
    <property type="match status" value="1"/>
</dbReference>
<keyword evidence="4" id="KW-0812">Transmembrane</keyword>
<comment type="caution">
    <text evidence="5">The sequence shown here is derived from an EMBL/GenBank/DDBJ whole genome shotgun (WGS) entry which is preliminary data.</text>
</comment>
<dbReference type="EMBL" id="VZSB01000629">
    <property type="protein sequence ID" value="NWW98620.1"/>
    <property type="molecule type" value="Genomic_DNA"/>
</dbReference>
<organism evidence="5 6">
    <name type="scientific">Caloenas nicobarica</name>
    <name type="common">Nicobar pigeon</name>
    <dbReference type="NCBI Taxonomy" id="187106"/>
    <lineage>
        <taxon>Eukaryota</taxon>
        <taxon>Metazoa</taxon>
        <taxon>Chordata</taxon>
        <taxon>Craniata</taxon>
        <taxon>Vertebrata</taxon>
        <taxon>Euteleostomi</taxon>
        <taxon>Archelosauria</taxon>
        <taxon>Archosauria</taxon>
        <taxon>Dinosauria</taxon>
        <taxon>Saurischia</taxon>
        <taxon>Theropoda</taxon>
        <taxon>Coelurosauria</taxon>
        <taxon>Aves</taxon>
        <taxon>Neognathae</taxon>
        <taxon>Neoaves</taxon>
        <taxon>Columbimorphae</taxon>
        <taxon>Columbiformes</taxon>
        <taxon>Columbidae</taxon>
        <taxon>Caloenas</taxon>
    </lineage>
</organism>
<feature type="region of interest" description="Disordered" evidence="3">
    <location>
        <begin position="28"/>
        <end position="70"/>
    </location>
</feature>
<feature type="non-terminal residue" evidence="5">
    <location>
        <position position="133"/>
    </location>
</feature>
<evidence type="ECO:0000256" key="1">
    <source>
        <dbReference type="ARBA" id="ARBA00023157"/>
    </source>
</evidence>
<feature type="transmembrane region" description="Helical" evidence="4">
    <location>
        <begin position="86"/>
        <end position="107"/>
    </location>
</feature>
<gene>
    <name evidence="5" type="primary">Rsvr</name>
    <name evidence="5" type="ORF">CALNIC_R01300</name>
</gene>
<evidence type="ECO:0000256" key="2">
    <source>
        <dbReference type="PROSITE-ProRule" id="PRU00124"/>
    </source>
</evidence>
<keyword evidence="4" id="KW-1133">Transmembrane helix</keyword>
<feature type="non-terminal residue" evidence="5">
    <location>
        <position position="1"/>
    </location>
</feature>
<proteinExistence type="predicted"/>
<evidence type="ECO:0000313" key="6">
    <source>
        <dbReference type="Proteomes" id="UP000546235"/>
    </source>
</evidence>
<keyword evidence="1 2" id="KW-1015">Disulfide bond</keyword>